<feature type="chain" id="PRO_5028982042" evidence="2">
    <location>
        <begin position="21"/>
        <end position="529"/>
    </location>
</feature>
<protein>
    <submittedName>
        <fullName evidence="3">Uncharacterized protein</fullName>
    </submittedName>
</protein>
<evidence type="ECO:0000313" key="4">
    <source>
        <dbReference type="Proteomes" id="UP000515489"/>
    </source>
</evidence>
<dbReference type="AlphaFoldDB" id="A0A7G7W299"/>
<reference evidence="3 4" key="1">
    <citation type="submission" date="2020-08" db="EMBL/GenBank/DDBJ databases">
        <title>Hymenobacter sp. S2-20-2 genome sequencing.</title>
        <authorList>
            <person name="Jin L."/>
        </authorList>
    </citation>
    <scope>NUCLEOTIDE SEQUENCE [LARGE SCALE GENOMIC DNA]</scope>
    <source>
        <strain evidence="3 4">S2-20-2</strain>
    </source>
</reference>
<name>A0A7G7W299_9BACT</name>
<feature type="signal peptide" evidence="2">
    <location>
        <begin position="1"/>
        <end position="20"/>
    </location>
</feature>
<dbReference type="KEGG" id="hsk:H4317_09770"/>
<evidence type="ECO:0000313" key="3">
    <source>
        <dbReference type="EMBL" id="QNH60492.1"/>
    </source>
</evidence>
<organism evidence="3 4">
    <name type="scientific">Hymenobacter sediminicola</name>
    <dbReference type="NCBI Taxonomy" id="2761579"/>
    <lineage>
        <taxon>Bacteria</taxon>
        <taxon>Pseudomonadati</taxon>
        <taxon>Bacteroidota</taxon>
        <taxon>Cytophagia</taxon>
        <taxon>Cytophagales</taxon>
        <taxon>Hymenobacteraceae</taxon>
        <taxon>Hymenobacter</taxon>
    </lineage>
</organism>
<accession>A0A7G7W299</accession>
<sequence length="529" mass="59231">MIFRYSLPFFLLLTAGCARQTFFQPDARPDTAPLAAGADSARVTAGRHYQRGPIGRFLLGQHHRAAWAQPVTLPVLDVASTVPGGLKAGKIGGGFQTISMTVLGADGRGYALRSIDKDPYRTLPKVLRHSFVLNVVRDATAAGQPYGAFVVPPLAEAAGVLHTNPKAYYVRSDETGFGAASERYQGRVVLLEEKLEGKENIAGRLPGATDLEESDNILAERYKSPKNTVDEAAFLRARLLDLWLGDWDRHEGQWTWAAYPQAQGQTRWVPIPQDRDQVFFRFDDGVLSWLMSKAVAKFRTFGPRYESIEGYTRNSRYIDTHVLTELNRRTYLATAQDLQRRLTDSVITQAVRQGLPREVFRLEGPAMIAALRARREALPKAATDYYRLRAHDVLVAGTDADERFVVERLNDTATVVSVYELEPSAKRPDSLLYRRVFNPAETHSIALHGLHGDDVFELSGSVRRSPFVHIYGGPDEDKVRDKSRVTGLRRKTRFYDTKRNNDFEPAPELKDNTTKGVESHAFDRDGSGR</sequence>
<dbReference type="EMBL" id="CP060202">
    <property type="protein sequence ID" value="QNH60492.1"/>
    <property type="molecule type" value="Genomic_DNA"/>
</dbReference>
<dbReference type="PROSITE" id="PS51257">
    <property type="entry name" value="PROKAR_LIPOPROTEIN"/>
    <property type="match status" value="1"/>
</dbReference>
<feature type="compositionally biased region" description="Basic and acidic residues" evidence="1">
    <location>
        <begin position="493"/>
        <end position="529"/>
    </location>
</feature>
<dbReference type="RefSeq" id="WP_185886297.1">
    <property type="nucleotide sequence ID" value="NZ_CP060202.1"/>
</dbReference>
<gene>
    <name evidence="3" type="ORF">H4317_09770</name>
</gene>
<proteinExistence type="predicted"/>
<evidence type="ECO:0000256" key="1">
    <source>
        <dbReference type="SAM" id="MobiDB-lite"/>
    </source>
</evidence>
<keyword evidence="4" id="KW-1185">Reference proteome</keyword>
<feature type="region of interest" description="Disordered" evidence="1">
    <location>
        <begin position="490"/>
        <end position="529"/>
    </location>
</feature>
<evidence type="ECO:0000256" key="2">
    <source>
        <dbReference type="SAM" id="SignalP"/>
    </source>
</evidence>
<dbReference type="Proteomes" id="UP000515489">
    <property type="component" value="Chromosome"/>
</dbReference>
<keyword evidence="2" id="KW-0732">Signal</keyword>